<evidence type="ECO:0000256" key="5">
    <source>
        <dbReference type="ARBA" id="ARBA00022737"/>
    </source>
</evidence>
<evidence type="ECO:0000256" key="13">
    <source>
        <dbReference type="ARBA" id="ARBA00023211"/>
    </source>
</evidence>
<evidence type="ECO:0000313" key="22">
    <source>
        <dbReference type="Proteomes" id="UP000738349"/>
    </source>
</evidence>
<dbReference type="CDD" id="cd00593">
    <property type="entry name" value="RIBOc"/>
    <property type="match status" value="2"/>
</dbReference>
<dbReference type="Pfam" id="PF03368">
    <property type="entry name" value="Dicer_dimer"/>
    <property type="match status" value="1"/>
</dbReference>
<evidence type="ECO:0000256" key="6">
    <source>
        <dbReference type="ARBA" id="ARBA00022741"/>
    </source>
</evidence>
<evidence type="ECO:0000259" key="20">
    <source>
        <dbReference type="PROSITE" id="PS51327"/>
    </source>
</evidence>
<dbReference type="GO" id="GO:0003723">
    <property type="term" value="F:RNA binding"/>
    <property type="evidence" value="ECO:0007669"/>
    <property type="project" value="UniProtKB-UniRule"/>
</dbReference>
<feature type="domain" description="RNase III" evidence="17">
    <location>
        <begin position="961"/>
        <end position="1101"/>
    </location>
</feature>
<dbReference type="Pfam" id="PF00636">
    <property type="entry name" value="Ribonuclease_3"/>
    <property type="match status" value="2"/>
</dbReference>
<feature type="domain" description="DRBM" evidence="16">
    <location>
        <begin position="1356"/>
        <end position="1423"/>
    </location>
</feature>
<dbReference type="CDD" id="cd18034">
    <property type="entry name" value="DEXHc_dicer"/>
    <property type="match status" value="1"/>
</dbReference>
<comment type="similarity">
    <text evidence="14">Belongs to the helicase family. Dicer subfamily.</text>
</comment>
<feature type="region of interest" description="Disordered" evidence="15">
    <location>
        <begin position="1"/>
        <end position="32"/>
    </location>
</feature>
<dbReference type="InterPro" id="IPR011545">
    <property type="entry name" value="DEAD/DEAH_box_helicase_dom"/>
</dbReference>
<feature type="domain" description="RNase III" evidence="17">
    <location>
        <begin position="1147"/>
        <end position="1326"/>
    </location>
</feature>
<dbReference type="PANTHER" id="PTHR14950:SF37">
    <property type="entry name" value="ENDORIBONUCLEASE DICER"/>
    <property type="match status" value="1"/>
</dbReference>
<accession>A0A9P9FFH5</accession>
<evidence type="ECO:0000256" key="7">
    <source>
        <dbReference type="ARBA" id="ARBA00022801"/>
    </source>
</evidence>
<dbReference type="InterPro" id="IPR005034">
    <property type="entry name" value="Dicer_dimerisation"/>
</dbReference>
<dbReference type="SUPFAM" id="SSF54768">
    <property type="entry name" value="dsRNA-binding domain-like"/>
    <property type="match status" value="1"/>
</dbReference>
<evidence type="ECO:0000256" key="4">
    <source>
        <dbReference type="ARBA" id="ARBA00022723"/>
    </source>
</evidence>
<evidence type="ECO:0000256" key="11">
    <source>
        <dbReference type="ARBA" id="ARBA00022884"/>
    </source>
</evidence>
<dbReference type="InterPro" id="IPR027417">
    <property type="entry name" value="P-loop_NTPase"/>
</dbReference>
<keyword evidence="3" id="KW-0930">Antiviral protein</keyword>
<protein>
    <recommendedName>
        <fullName evidence="23">Dicer-like protein 2</fullName>
    </recommendedName>
</protein>
<dbReference type="Gene3D" id="3.30.160.380">
    <property type="entry name" value="Dicer dimerisation domain"/>
    <property type="match status" value="1"/>
</dbReference>
<dbReference type="InterPro" id="IPR038248">
    <property type="entry name" value="Dicer_dimer_sf"/>
</dbReference>
<dbReference type="Gene3D" id="3.40.50.300">
    <property type="entry name" value="P-loop containing nucleotide triphosphate hydrolases"/>
    <property type="match status" value="2"/>
</dbReference>
<dbReference type="Proteomes" id="UP000738349">
    <property type="component" value="Unassembled WGS sequence"/>
</dbReference>
<dbReference type="SUPFAM" id="SSF69065">
    <property type="entry name" value="RNase III domain-like"/>
    <property type="match status" value="2"/>
</dbReference>
<dbReference type="GO" id="GO:0004525">
    <property type="term" value="F:ribonuclease III activity"/>
    <property type="evidence" value="ECO:0007669"/>
    <property type="project" value="InterPro"/>
</dbReference>
<evidence type="ECO:0000256" key="10">
    <source>
        <dbReference type="ARBA" id="ARBA00022842"/>
    </source>
</evidence>
<keyword evidence="9" id="KW-0067">ATP-binding</keyword>
<feature type="domain" description="Helicase ATP-binding" evidence="18">
    <location>
        <begin position="79"/>
        <end position="256"/>
    </location>
</feature>
<evidence type="ECO:0000259" key="16">
    <source>
        <dbReference type="PROSITE" id="PS50137"/>
    </source>
</evidence>
<dbReference type="GO" id="GO:0005634">
    <property type="term" value="C:nucleus"/>
    <property type="evidence" value="ECO:0007669"/>
    <property type="project" value="TreeGrafter"/>
</dbReference>
<dbReference type="OrthoDB" id="416741at2759"/>
<dbReference type="GO" id="GO:0050688">
    <property type="term" value="P:regulation of defense response to virus"/>
    <property type="evidence" value="ECO:0007669"/>
    <property type="project" value="UniProtKB-KW"/>
</dbReference>
<dbReference type="GO" id="GO:0005524">
    <property type="term" value="F:ATP binding"/>
    <property type="evidence" value="ECO:0007669"/>
    <property type="project" value="UniProtKB-KW"/>
</dbReference>
<dbReference type="InterPro" id="IPR014720">
    <property type="entry name" value="dsRBD_dom"/>
</dbReference>
<evidence type="ECO:0000259" key="17">
    <source>
        <dbReference type="PROSITE" id="PS50142"/>
    </source>
</evidence>
<dbReference type="GO" id="GO:0004386">
    <property type="term" value="F:helicase activity"/>
    <property type="evidence" value="ECO:0007669"/>
    <property type="project" value="UniProtKB-KW"/>
</dbReference>
<feature type="domain" description="Helicase C-terminal" evidence="19">
    <location>
        <begin position="422"/>
        <end position="593"/>
    </location>
</feature>
<reference evidence="21" key="1">
    <citation type="journal article" date="2021" name="Nat. Commun.">
        <title>Genetic determinants of endophytism in the Arabidopsis root mycobiome.</title>
        <authorList>
            <person name="Mesny F."/>
            <person name="Miyauchi S."/>
            <person name="Thiergart T."/>
            <person name="Pickel B."/>
            <person name="Atanasova L."/>
            <person name="Karlsson M."/>
            <person name="Huettel B."/>
            <person name="Barry K.W."/>
            <person name="Haridas S."/>
            <person name="Chen C."/>
            <person name="Bauer D."/>
            <person name="Andreopoulos W."/>
            <person name="Pangilinan J."/>
            <person name="LaButti K."/>
            <person name="Riley R."/>
            <person name="Lipzen A."/>
            <person name="Clum A."/>
            <person name="Drula E."/>
            <person name="Henrissat B."/>
            <person name="Kohler A."/>
            <person name="Grigoriev I.V."/>
            <person name="Martin F.M."/>
            <person name="Hacquard S."/>
        </authorList>
    </citation>
    <scope>NUCLEOTIDE SEQUENCE</scope>
    <source>
        <strain evidence="21">MPI-CAGE-AT-0147</strain>
    </source>
</reference>
<keyword evidence="13" id="KW-0464">Manganese</keyword>
<keyword evidence="10" id="KW-0460">Magnesium</keyword>
<dbReference type="InterPro" id="IPR014001">
    <property type="entry name" value="Helicase_ATP-bd"/>
</dbReference>
<evidence type="ECO:0000256" key="8">
    <source>
        <dbReference type="ARBA" id="ARBA00022806"/>
    </source>
</evidence>
<dbReference type="SMART" id="SM00490">
    <property type="entry name" value="HELICc"/>
    <property type="match status" value="1"/>
</dbReference>
<evidence type="ECO:0000259" key="18">
    <source>
        <dbReference type="PROSITE" id="PS51192"/>
    </source>
</evidence>
<dbReference type="InterPro" id="IPR036389">
    <property type="entry name" value="RNase_III_sf"/>
</dbReference>
<feature type="compositionally biased region" description="Acidic residues" evidence="15">
    <location>
        <begin position="16"/>
        <end position="25"/>
    </location>
</feature>
<dbReference type="GO" id="GO:0046872">
    <property type="term" value="F:metal ion binding"/>
    <property type="evidence" value="ECO:0007669"/>
    <property type="project" value="UniProtKB-KW"/>
</dbReference>
<evidence type="ECO:0000256" key="9">
    <source>
        <dbReference type="ARBA" id="ARBA00022840"/>
    </source>
</evidence>
<dbReference type="EMBL" id="JAGMUV010000004">
    <property type="protein sequence ID" value="KAH7160714.1"/>
    <property type="molecule type" value="Genomic_DNA"/>
</dbReference>
<dbReference type="InterPro" id="IPR000999">
    <property type="entry name" value="RNase_III_dom"/>
</dbReference>
<keyword evidence="8" id="KW-0347">Helicase</keyword>
<evidence type="ECO:0000256" key="12">
    <source>
        <dbReference type="ARBA" id="ARBA00023118"/>
    </source>
</evidence>
<gene>
    <name evidence="21" type="ORF">EDB81DRAFT_324140</name>
</gene>
<dbReference type="PROSITE" id="PS00517">
    <property type="entry name" value="RNASE_3_1"/>
    <property type="match status" value="2"/>
</dbReference>
<evidence type="ECO:0000256" key="15">
    <source>
        <dbReference type="SAM" id="MobiDB-lite"/>
    </source>
</evidence>
<evidence type="ECO:0000313" key="21">
    <source>
        <dbReference type="EMBL" id="KAH7160714.1"/>
    </source>
</evidence>
<evidence type="ECO:0000256" key="3">
    <source>
        <dbReference type="ARBA" id="ARBA00022721"/>
    </source>
</evidence>
<keyword evidence="7" id="KW-0378">Hydrolase</keyword>
<dbReference type="PROSITE" id="PS51192">
    <property type="entry name" value="HELICASE_ATP_BIND_1"/>
    <property type="match status" value="1"/>
</dbReference>
<proteinExistence type="inferred from homology"/>
<dbReference type="InterPro" id="IPR001650">
    <property type="entry name" value="Helicase_C-like"/>
</dbReference>
<name>A0A9P9FFH5_9HYPO</name>
<keyword evidence="5" id="KW-0677">Repeat</keyword>
<evidence type="ECO:0000256" key="14">
    <source>
        <dbReference type="PROSITE-ProRule" id="PRU00657"/>
    </source>
</evidence>
<evidence type="ECO:0008006" key="23">
    <source>
        <dbReference type="Google" id="ProtNLM"/>
    </source>
</evidence>
<dbReference type="PROSITE" id="PS50142">
    <property type="entry name" value="RNASE_3_2"/>
    <property type="match status" value="2"/>
</dbReference>
<comment type="caution">
    <text evidence="21">The sequence shown here is derived from an EMBL/GenBank/DDBJ whole genome shotgun (WGS) entry which is preliminary data.</text>
</comment>
<dbReference type="Pfam" id="PF00270">
    <property type="entry name" value="DEAD"/>
    <property type="match status" value="1"/>
</dbReference>
<dbReference type="PROSITE" id="PS50137">
    <property type="entry name" value="DS_RBD"/>
    <property type="match status" value="1"/>
</dbReference>
<dbReference type="GO" id="GO:0051607">
    <property type="term" value="P:defense response to virus"/>
    <property type="evidence" value="ECO:0007669"/>
    <property type="project" value="UniProtKB-KW"/>
</dbReference>
<evidence type="ECO:0000256" key="1">
    <source>
        <dbReference type="ARBA" id="ARBA00001936"/>
    </source>
</evidence>
<dbReference type="GO" id="GO:0030422">
    <property type="term" value="P:siRNA processing"/>
    <property type="evidence" value="ECO:0007669"/>
    <property type="project" value="TreeGrafter"/>
</dbReference>
<dbReference type="GO" id="GO:0005737">
    <property type="term" value="C:cytoplasm"/>
    <property type="evidence" value="ECO:0007669"/>
    <property type="project" value="TreeGrafter"/>
</dbReference>
<organism evidence="21 22">
    <name type="scientific">Dactylonectria macrodidyma</name>
    <dbReference type="NCBI Taxonomy" id="307937"/>
    <lineage>
        <taxon>Eukaryota</taxon>
        <taxon>Fungi</taxon>
        <taxon>Dikarya</taxon>
        <taxon>Ascomycota</taxon>
        <taxon>Pezizomycotina</taxon>
        <taxon>Sordariomycetes</taxon>
        <taxon>Hypocreomycetidae</taxon>
        <taxon>Hypocreales</taxon>
        <taxon>Nectriaceae</taxon>
        <taxon>Dactylonectria</taxon>
    </lineage>
</organism>
<keyword evidence="4" id="KW-0479">Metal-binding</keyword>
<dbReference type="Gene3D" id="1.10.1520.10">
    <property type="entry name" value="Ribonuclease III domain"/>
    <property type="match status" value="2"/>
</dbReference>
<sequence>MEFPRFHHTGGVGDSDSSDMDDPPSDEDHSPAPLITETVSVSVLLPDGSSGTKAITVIEPKPEAATPEIMSSRAYQLEMLDQSLQRNVIVAMDTGSGKTQVAVLRIKAELETCPPNKLVWFLAPTVSLCEQQCEVIRLQNPAAPIKVLTGNQGIDSWSQSTWHTVLDGTRIVVSTYQVLLDALAHAFISMHMLALLVIDEAHNCVKNSPTTSIMTKFYHPTKVSKQAVPAILGLTASPIMRSNLEGIQVLETILDASCITPTLHRDELLRCVNKPKLSYSEYEPVEFPEHTTIMKSLREVYQSLDIKTDPMMLRLLADRSERGQRDAFKAAFKYDTYVQNQMKGLWGRSKEILRELGPWAVDHYISKAINEFIDRTDTSGSEQVVRENEDKIWLAQALGNVSRNSSTIPPAKDSDLSEKARLLIDVLESAEDNVVGIVFVKERATVTIVTDLLATNPAILKKYRIGTMVGTSTFNSRKNVYEFSKSVGLSALQEFRSGKINLLVATSVLEEGIDVPACNLVVCFDKPGNLKSFIQRRGRARMKDSKLVLLLERSAKGPPEWEALEEQMKRQYQLDEEEQRRLKELESEEDDGSFFFVVESTGARLDLDSAKQHLEHFCRVLSQGEFVDCRPDYIIHRVSNEDDSPVTAKVVLPSFLPAELRHAHSALQWISQKNATKDAAFHAYIALYKAGLINDNLLPIKDAAPEERVPTVTAAPPINPWTKIARIWQSPEPNSKFVLPLTLHDEQNNCLGRYTIVVPVQISQPRSIRIYPEWGVEWKLTFGAGRICSDSEAAKLPDHTSALLAFHFGHRWEVQDRSHVIKFSSSENHSLSKDQIGSVAFDPEKHDINMPYLVRDRLKSPFEYTGIIPSKPPKEEVQYPFYEYEAAPKDVPYLLLRKTTRRGDFLHRVHSDPREQSSSSKRYTWVLPMPWATVDTVPKRFVQFAMLIPSVIHELEVMMIATQLSETILKPVGLIDPQLVIEAISSRAASEPVDYERLEFLGDSILKFCVVVQASAKHLNWPEGYLSFFKDRQVSNSRLLNASVDIGLPQFVLSKIFTGQKWRPLYADDNVDSQPPARVLPSKMLADVVEALIGACYQSGGIHMALKCISLFLTNHAGGNIKWFNEKEGRAILFNHAVGDVELPPTLKPLEELIGYSFRKKSLLIEAMTHGSYTADARWRSFERLEFLGDAVLDYIIVTKVFNVRPELPHSQLHMIKTAMVNGDFLAFVGLEHGLKDTETVVNDDGSIETKQVTIPLWKFMRHALPAIGIEQAAMSKRFDALGGPIADTLRHGTHYPWALLARLRARKFYSDLFEALLGAVWVDSGSMEACEAVLSRFEVMPYLDRILRDKVHVQHPKEELSKLAVNEKVHYAYEIIEGGGGEREYWCTVRVGDQVVAKVEGGVDKVEVMTKAAEQAVKFMKETRMAID</sequence>
<feature type="domain" description="Dicer dsRNA-binding fold" evidence="20">
    <location>
        <begin position="610"/>
        <end position="707"/>
    </location>
</feature>
<keyword evidence="6" id="KW-0547">Nucleotide-binding</keyword>
<keyword evidence="12" id="KW-0051">Antiviral defense</keyword>
<dbReference type="PANTHER" id="PTHR14950">
    <property type="entry name" value="DICER-RELATED"/>
    <property type="match status" value="1"/>
</dbReference>
<keyword evidence="11 14" id="KW-0694">RNA-binding</keyword>
<dbReference type="SMART" id="SM00535">
    <property type="entry name" value="RIBOc"/>
    <property type="match status" value="2"/>
</dbReference>
<evidence type="ECO:0000256" key="2">
    <source>
        <dbReference type="ARBA" id="ARBA00001946"/>
    </source>
</evidence>
<comment type="cofactor">
    <cofactor evidence="2">
        <name>Mg(2+)</name>
        <dbReference type="ChEBI" id="CHEBI:18420"/>
    </cofactor>
</comment>
<dbReference type="SUPFAM" id="SSF52540">
    <property type="entry name" value="P-loop containing nucleoside triphosphate hydrolases"/>
    <property type="match status" value="1"/>
</dbReference>
<evidence type="ECO:0000259" key="19">
    <source>
        <dbReference type="PROSITE" id="PS51194"/>
    </source>
</evidence>
<dbReference type="PROSITE" id="PS51327">
    <property type="entry name" value="DICER_DSRBF"/>
    <property type="match status" value="1"/>
</dbReference>
<dbReference type="PROSITE" id="PS51194">
    <property type="entry name" value="HELICASE_CTER"/>
    <property type="match status" value="1"/>
</dbReference>
<keyword evidence="22" id="KW-1185">Reference proteome</keyword>
<dbReference type="SMART" id="SM00487">
    <property type="entry name" value="DEXDc"/>
    <property type="match status" value="1"/>
</dbReference>
<comment type="cofactor">
    <cofactor evidence="1">
        <name>Mn(2+)</name>
        <dbReference type="ChEBI" id="CHEBI:29035"/>
    </cofactor>
</comment>
<dbReference type="Pfam" id="PF00271">
    <property type="entry name" value="Helicase_C"/>
    <property type="match status" value="1"/>
</dbReference>